<reference evidence="2 3" key="1">
    <citation type="submission" date="2024-02" db="EMBL/GenBank/DDBJ databases">
        <title>First draft genome assembly of two strains of Seiridium cardinale.</title>
        <authorList>
            <person name="Emiliani G."/>
            <person name="Scali E."/>
        </authorList>
    </citation>
    <scope>NUCLEOTIDE SEQUENCE [LARGE SCALE GENOMIC DNA]</scope>
    <source>
        <strain evidence="2 3">BM-138-000479</strain>
    </source>
</reference>
<name>A0ABR2XIY2_9PEZI</name>
<evidence type="ECO:0000313" key="2">
    <source>
        <dbReference type="EMBL" id="KAK9773757.1"/>
    </source>
</evidence>
<dbReference type="InterPro" id="IPR025337">
    <property type="entry name" value="Questin_oxidase-like"/>
</dbReference>
<evidence type="ECO:0000256" key="1">
    <source>
        <dbReference type="ARBA" id="ARBA00023002"/>
    </source>
</evidence>
<accession>A0ABR2XIY2</accession>
<organism evidence="2 3">
    <name type="scientific">Seiridium cardinale</name>
    <dbReference type="NCBI Taxonomy" id="138064"/>
    <lineage>
        <taxon>Eukaryota</taxon>
        <taxon>Fungi</taxon>
        <taxon>Dikarya</taxon>
        <taxon>Ascomycota</taxon>
        <taxon>Pezizomycotina</taxon>
        <taxon>Sordariomycetes</taxon>
        <taxon>Xylariomycetidae</taxon>
        <taxon>Amphisphaeriales</taxon>
        <taxon>Sporocadaceae</taxon>
        <taxon>Seiridium</taxon>
    </lineage>
</organism>
<proteinExistence type="predicted"/>
<keyword evidence="1" id="KW-0560">Oxidoreductase</keyword>
<comment type="caution">
    <text evidence="2">The sequence shown here is derived from an EMBL/GenBank/DDBJ whole genome shotgun (WGS) entry which is preliminary data.</text>
</comment>
<gene>
    <name evidence="2" type="ORF">SCAR479_09398</name>
</gene>
<dbReference type="PANTHER" id="PTHR35870">
    <property type="entry name" value="PROTEIN, PUTATIVE (AFU_ORTHOLOGUE AFUA_5G03330)-RELATED"/>
    <property type="match status" value="1"/>
</dbReference>
<dbReference type="Proteomes" id="UP001465668">
    <property type="component" value="Unassembled WGS sequence"/>
</dbReference>
<keyword evidence="3" id="KW-1185">Reference proteome</keyword>
<dbReference type="PANTHER" id="PTHR35870:SF1">
    <property type="entry name" value="PROTEIN, PUTATIVE (AFU_ORTHOLOGUE AFUA_5G03330)-RELATED"/>
    <property type="match status" value="1"/>
</dbReference>
<evidence type="ECO:0000313" key="3">
    <source>
        <dbReference type="Proteomes" id="UP001465668"/>
    </source>
</evidence>
<dbReference type="EMBL" id="JARVKM010000047">
    <property type="protein sequence ID" value="KAK9773757.1"/>
    <property type="molecule type" value="Genomic_DNA"/>
</dbReference>
<protein>
    <recommendedName>
        <fullName evidence="4">HypA protein</fullName>
    </recommendedName>
</protein>
<sequence>MATPYDIKIAPGNTGLWHFGQSESTANKATELLQKDLDAHHVFFNQDGFHNHISHHILALYGTGASVDDLVRGYKENEGYQRPALKAHSQELIDELRDWEKAKKRLGKEQSSISSLWFYIQRIPCAKAFLADYTDWLHFFQHEIEHLGSWQKVLAEYMFKPNDPRSEDMQIRMFAGFLHPLIQLMYGVEWDQPAMVAMALAQACVHSDQFREFMLAAEAQANATAKTPMPRISELLDAVSKNEKLRNSPSLDDGNKIRDGVLARARDEALKYTAQVKIEPSELEERTTEMYNTSIYVASAAALHSPTKDPKYEFFLIHHVNVNPIFITLNRQSWIPVELKVRMLEWKVRMDLIQYSARGSPSLDVQKIKDYKPKTGNPGPAAELLPRMHALAEDGHAIKLFRAVGVGKEASKPYEDRDWLVIKGDLWNNISHMIVDSVEAPGPTWVRNAGFDEAWKVRFCFAVPSPNHPSTRRAVTKANRSICRKYKIEQTAERHCCKDHVRTSVSEINDPYLGVAVAVNTST</sequence>
<evidence type="ECO:0008006" key="4">
    <source>
        <dbReference type="Google" id="ProtNLM"/>
    </source>
</evidence>
<dbReference type="Pfam" id="PF14027">
    <property type="entry name" value="Questin_oxidase"/>
    <property type="match status" value="1"/>
</dbReference>